<feature type="region of interest" description="Disordered" evidence="1">
    <location>
        <begin position="143"/>
        <end position="171"/>
    </location>
</feature>
<dbReference type="EMBL" id="CP016616">
    <property type="protein sequence ID" value="ANY80267.1"/>
    <property type="molecule type" value="Genomic_DNA"/>
</dbReference>
<evidence type="ECO:0000256" key="1">
    <source>
        <dbReference type="SAM" id="MobiDB-lite"/>
    </source>
</evidence>
<reference evidence="2" key="1">
    <citation type="submission" date="2016-07" db="EMBL/GenBank/DDBJ databases">
        <title>Microvirga ossetica sp. nov. a new species of rhizobia isolated from root nodules of the legume species Vicia alpestris Steven originated from North Ossetia region in the Caucasus.</title>
        <authorList>
            <person name="Safronova V.I."/>
            <person name="Kuznetsova I.G."/>
            <person name="Sazanova A.L."/>
            <person name="Belimov A."/>
            <person name="Andronov E."/>
            <person name="Osledkin Y.S."/>
            <person name="Onishchuk O.P."/>
            <person name="Kurchak O.N."/>
            <person name="Shaposhnikov A.I."/>
            <person name="Willems A."/>
            <person name="Tikhonovich I.A."/>
        </authorList>
    </citation>
    <scope>NUCLEOTIDE SEQUENCE [LARGE SCALE GENOMIC DNA]</scope>
    <source>
        <strain evidence="2">V5/3M</strain>
    </source>
</reference>
<name>A0A1B2EJZ9_9HYPH</name>
<evidence type="ECO:0000313" key="2">
    <source>
        <dbReference type="EMBL" id="ANY80267.1"/>
    </source>
</evidence>
<gene>
    <name evidence="2" type="ORF">BB934_20220</name>
</gene>
<dbReference type="KEGG" id="moc:BB934_20220"/>
<accession>A0A1B2EJZ9</accession>
<proteinExistence type="predicted"/>
<protein>
    <submittedName>
        <fullName evidence="2">Uncharacterized protein</fullName>
    </submittedName>
</protein>
<organism evidence="2">
    <name type="scientific">Microvirga ossetica</name>
    <dbReference type="NCBI Taxonomy" id="1882682"/>
    <lineage>
        <taxon>Bacteria</taxon>
        <taxon>Pseudomonadati</taxon>
        <taxon>Pseudomonadota</taxon>
        <taxon>Alphaproteobacteria</taxon>
        <taxon>Hyphomicrobiales</taxon>
        <taxon>Methylobacteriaceae</taxon>
        <taxon>Microvirga</taxon>
    </lineage>
</organism>
<sequence>MDAVTMPDEETDVTFGDLDFDAIETAVMETARGRWFLKEYARRNRHADTQTILEAVDRLKEPGVDGETIGRLRSDLEEMAVAIRQTKEAIHSFPAIDGNDPMSELSEAELQAAAEQRIRHMVLTFQYLERHIREMIARCDAKSGQTETSAGPGPFEGEKAQHLHPHPAFLM</sequence>
<dbReference type="AlphaFoldDB" id="A0A1B2EJZ9"/>